<evidence type="ECO:0000313" key="3">
    <source>
        <dbReference type="Proteomes" id="UP001249851"/>
    </source>
</evidence>
<comment type="caution">
    <text evidence="2">The sequence shown here is derived from an EMBL/GenBank/DDBJ whole genome shotgun (WGS) entry which is preliminary data.</text>
</comment>
<dbReference type="Proteomes" id="UP001249851">
    <property type="component" value="Unassembled WGS sequence"/>
</dbReference>
<dbReference type="AlphaFoldDB" id="A0AAD9QV28"/>
<protein>
    <submittedName>
        <fullName evidence="2">Uncharacterized protein</fullName>
    </submittedName>
</protein>
<name>A0AAD9QV28_ACRCE</name>
<gene>
    <name evidence="2" type="ORF">P5673_008492</name>
</gene>
<feature type="compositionally biased region" description="Polar residues" evidence="1">
    <location>
        <begin position="15"/>
        <end position="32"/>
    </location>
</feature>
<evidence type="ECO:0000313" key="2">
    <source>
        <dbReference type="EMBL" id="KAK2567640.1"/>
    </source>
</evidence>
<proteinExistence type="predicted"/>
<evidence type="ECO:0000256" key="1">
    <source>
        <dbReference type="SAM" id="MobiDB-lite"/>
    </source>
</evidence>
<reference evidence="2" key="2">
    <citation type="journal article" date="2023" name="Science">
        <title>Genomic signatures of disease resistance in endangered staghorn corals.</title>
        <authorList>
            <person name="Vollmer S.V."/>
            <person name="Selwyn J.D."/>
            <person name="Despard B.A."/>
            <person name="Roesel C.L."/>
        </authorList>
    </citation>
    <scope>NUCLEOTIDE SEQUENCE</scope>
    <source>
        <strain evidence="2">K2</strain>
    </source>
</reference>
<dbReference type="EMBL" id="JARQWQ010000014">
    <property type="protein sequence ID" value="KAK2567640.1"/>
    <property type="molecule type" value="Genomic_DNA"/>
</dbReference>
<reference evidence="2" key="1">
    <citation type="journal article" date="2023" name="G3 (Bethesda)">
        <title>Whole genome assembly and annotation of the endangered Caribbean coral Acropora cervicornis.</title>
        <authorList>
            <person name="Selwyn J.D."/>
            <person name="Vollmer S.V."/>
        </authorList>
    </citation>
    <scope>NUCLEOTIDE SEQUENCE</scope>
    <source>
        <strain evidence="2">K2</strain>
    </source>
</reference>
<organism evidence="2 3">
    <name type="scientific">Acropora cervicornis</name>
    <name type="common">Staghorn coral</name>
    <dbReference type="NCBI Taxonomy" id="6130"/>
    <lineage>
        <taxon>Eukaryota</taxon>
        <taxon>Metazoa</taxon>
        <taxon>Cnidaria</taxon>
        <taxon>Anthozoa</taxon>
        <taxon>Hexacorallia</taxon>
        <taxon>Scleractinia</taxon>
        <taxon>Astrocoeniina</taxon>
        <taxon>Acroporidae</taxon>
        <taxon>Acropora</taxon>
    </lineage>
</organism>
<keyword evidence="3" id="KW-1185">Reference proteome</keyword>
<accession>A0AAD9QV28</accession>
<feature type="region of interest" description="Disordered" evidence="1">
    <location>
        <begin position="81"/>
        <end position="127"/>
    </location>
</feature>
<feature type="region of interest" description="Disordered" evidence="1">
    <location>
        <begin position="1"/>
        <end position="37"/>
    </location>
</feature>
<sequence>MAHKLTAVTKEADSNRVSSRHTIMENANVNSKRNPDKSFEELVEESIRLPALSPSSRLPMTMTEILRNSQAPKDMHTKLPQIHGGQVQLVTRRDGTPIERKRRRGKKSKLHRPKRPSPRAAPDNTNSMRVSYAKQAAEIDAQTTTAAEQLHWKQKMHKRHSKRHLTGENADSVNVSITISGYQHYEEYRT</sequence>
<feature type="compositionally biased region" description="Basic residues" evidence="1">
    <location>
        <begin position="100"/>
        <end position="117"/>
    </location>
</feature>